<dbReference type="GO" id="GO:0030313">
    <property type="term" value="C:cell envelope"/>
    <property type="evidence" value="ECO:0007669"/>
    <property type="project" value="UniProtKB-SubCell"/>
</dbReference>
<dbReference type="CDD" id="cd02966">
    <property type="entry name" value="TlpA_like_family"/>
    <property type="match status" value="1"/>
</dbReference>
<keyword evidence="6" id="KW-0812">Transmembrane</keyword>
<dbReference type="InterPro" id="IPR000866">
    <property type="entry name" value="AhpC/TSA"/>
</dbReference>
<name>A0A662Z1D5_9STAP</name>
<reference evidence="8 9" key="1">
    <citation type="submission" date="2016-10" db="EMBL/GenBank/DDBJ databases">
        <authorList>
            <person name="Varghese N."/>
            <person name="Submissions S."/>
        </authorList>
    </citation>
    <scope>NUCLEOTIDE SEQUENCE [LARGE SCALE GENOMIC DNA]</scope>
    <source>
        <strain evidence="8 9">IBRC-M10081</strain>
    </source>
</reference>
<proteinExistence type="predicted"/>
<evidence type="ECO:0000256" key="3">
    <source>
        <dbReference type="ARBA" id="ARBA00022968"/>
    </source>
</evidence>
<keyword evidence="6" id="KW-1133">Transmembrane helix</keyword>
<comment type="subcellular location">
    <subcellularLocation>
        <location evidence="1">Cell envelope</location>
    </subcellularLocation>
</comment>
<evidence type="ECO:0000256" key="1">
    <source>
        <dbReference type="ARBA" id="ARBA00004196"/>
    </source>
</evidence>
<dbReference type="Gene3D" id="3.40.30.10">
    <property type="entry name" value="Glutaredoxin"/>
    <property type="match status" value="1"/>
</dbReference>
<dbReference type="InterPro" id="IPR013766">
    <property type="entry name" value="Thioredoxin_domain"/>
</dbReference>
<dbReference type="EMBL" id="FOIT01000001">
    <property type="protein sequence ID" value="SEV83849.1"/>
    <property type="molecule type" value="Genomic_DNA"/>
</dbReference>
<gene>
    <name evidence="8" type="ORF">SAMN05192557_0377</name>
</gene>
<feature type="transmembrane region" description="Helical" evidence="6">
    <location>
        <begin position="7"/>
        <end position="27"/>
    </location>
</feature>
<feature type="domain" description="Thioredoxin" evidence="7">
    <location>
        <begin position="36"/>
        <end position="176"/>
    </location>
</feature>
<dbReference type="RefSeq" id="WP_091473362.1">
    <property type="nucleotide sequence ID" value="NZ_FOIT01000001.1"/>
</dbReference>
<sequence>MKKGTRKVVRITTLVLITALIGVTLYFNLSSDTQIVEVGDDYIDFELETLDGDVVKVSDLLENQGVILNFWGTWCKPCREEMPDLNDLYNEFDREVEVIAVNVRESNQQINQFLSSLPEEMDFTIALDRERDVTRAYNIGPMPTTIAINQDGVVIKKQETQLSREDIVAFIEAAQE</sequence>
<dbReference type="PANTHER" id="PTHR42852">
    <property type="entry name" value="THIOL:DISULFIDE INTERCHANGE PROTEIN DSBE"/>
    <property type="match status" value="1"/>
</dbReference>
<evidence type="ECO:0000313" key="9">
    <source>
        <dbReference type="Proteomes" id="UP000243605"/>
    </source>
</evidence>
<keyword evidence="8" id="KW-0413">Isomerase</keyword>
<keyword evidence="5" id="KW-0676">Redox-active center</keyword>
<dbReference type="GO" id="GO:0016491">
    <property type="term" value="F:oxidoreductase activity"/>
    <property type="evidence" value="ECO:0007669"/>
    <property type="project" value="InterPro"/>
</dbReference>
<keyword evidence="2" id="KW-0201">Cytochrome c-type biogenesis</keyword>
<dbReference type="InterPro" id="IPR050553">
    <property type="entry name" value="Thioredoxin_ResA/DsbE_sf"/>
</dbReference>
<dbReference type="GO" id="GO:0016853">
    <property type="term" value="F:isomerase activity"/>
    <property type="evidence" value="ECO:0007669"/>
    <property type="project" value="UniProtKB-KW"/>
</dbReference>
<dbReference type="GO" id="GO:0016209">
    <property type="term" value="F:antioxidant activity"/>
    <property type="evidence" value="ECO:0007669"/>
    <property type="project" value="InterPro"/>
</dbReference>
<organism evidence="8 9">
    <name type="scientific">Aliicoccus persicus</name>
    <dbReference type="NCBI Taxonomy" id="930138"/>
    <lineage>
        <taxon>Bacteria</taxon>
        <taxon>Bacillati</taxon>
        <taxon>Bacillota</taxon>
        <taxon>Bacilli</taxon>
        <taxon>Bacillales</taxon>
        <taxon>Staphylococcaceae</taxon>
        <taxon>Aliicoccus</taxon>
    </lineage>
</organism>
<evidence type="ECO:0000256" key="6">
    <source>
        <dbReference type="SAM" id="Phobius"/>
    </source>
</evidence>
<keyword evidence="3" id="KW-0735">Signal-anchor</keyword>
<dbReference type="GO" id="GO:0017004">
    <property type="term" value="P:cytochrome complex assembly"/>
    <property type="evidence" value="ECO:0007669"/>
    <property type="project" value="UniProtKB-KW"/>
</dbReference>
<keyword evidence="6" id="KW-0472">Membrane</keyword>
<dbReference type="AlphaFoldDB" id="A0A662Z1D5"/>
<protein>
    <submittedName>
        <fullName evidence="8">Thiol-disulfide isomerase or thioredoxin</fullName>
    </submittedName>
</protein>
<evidence type="ECO:0000313" key="8">
    <source>
        <dbReference type="EMBL" id="SEV83849.1"/>
    </source>
</evidence>
<dbReference type="PANTHER" id="PTHR42852:SF6">
    <property type="entry name" value="THIOL:DISULFIDE INTERCHANGE PROTEIN DSBE"/>
    <property type="match status" value="1"/>
</dbReference>
<dbReference type="Pfam" id="PF00578">
    <property type="entry name" value="AhpC-TSA"/>
    <property type="match status" value="1"/>
</dbReference>
<dbReference type="OrthoDB" id="25753at2"/>
<dbReference type="InterPro" id="IPR036249">
    <property type="entry name" value="Thioredoxin-like_sf"/>
</dbReference>
<evidence type="ECO:0000259" key="7">
    <source>
        <dbReference type="PROSITE" id="PS51352"/>
    </source>
</evidence>
<evidence type="ECO:0000256" key="5">
    <source>
        <dbReference type="ARBA" id="ARBA00023284"/>
    </source>
</evidence>
<accession>A0A662Z1D5</accession>
<keyword evidence="4" id="KW-1015">Disulfide bond</keyword>
<dbReference type="Proteomes" id="UP000243605">
    <property type="component" value="Unassembled WGS sequence"/>
</dbReference>
<keyword evidence="9" id="KW-1185">Reference proteome</keyword>
<dbReference type="PROSITE" id="PS51352">
    <property type="entry name" value="THIOREDOXIN_2"/>
    <property type="match status" value="1"/>
</dbReference>
<evidence type="ECO:0000256" key="4">
    <source>
        <dbReference type="ARBA" id="ARBA00023157"/>
    </source>
</evidence>
<evidence type="ECO:0000256" key="2">
    <source>
        <dbReference type="ARBA" id="ARBA00022748"/>
    </source>
</evidence>
<dbReference type="SUPFAM" id="SSF52833">
    <property type="entry name" value="Thioredoxin-like"/>
    <property type="match status" value="1"/>
</dbReference>